<dbReference type="InterPro" id="IPR005894">
    <property type="entry name" value="DrrA"/>
</dbReference>
<dbReference type="Gene3D" id="3.40.50.300">
    <property type="entry name" value="P-loop containing nucleotide triphosphate hydrolases"/>
    <property type="match status" value="1"/>
</dbReference>
<reference evidence="10 11" key="1">
    <citation type="submission" date="2018-06" db="EMBL/GenBank/DDBJ databases">
        <title>Extensive metabolic versatility and redundancy in microbially diverse, dynamic hydrothermal sediments.</title>
        <authorList>
            <person name="Dombrowski N."/>
            <person name="Teske A."/>
            <person name="Baker B.J."/>
        </authorList>
    </citation>
    <scope>NUCLEOTIDE SEQUENCE [LARGE SCALE GENOMIC DNA]</scope>
    <source>
        <strain evidence="10">B66_G16</strain>
    </source>
</reference>
<dbReference type="PANTHER" id="PTHR42711:SF18">
    <property type="entry name" value="ABC TRANSPORTER, ATP-BINDING PROTEIN"/>
    <property type="match status" value="1"/>
</dbReference>
<keyword evidence="7" id="KW-0472">Membrane</keyword>
<dbReference type="GO" id="GO:0016887">
    <property type="term" value="F:ATP hydrolysis activity"/>
    <property type="evidence" value="ECO:0007669"/>
    <property type="project" value="InterPro"/>
</dbReference>
<evidence type="ECO:0000313" key="11">
    <source>
        <dbReference type="Proteomes" id="UP000278475"/>
    </source>
</evidence>
<proteinExistence type="inferred from homology"/>
<dbReference type="GO" id="GO:1900753">
    <property type="term" value="P:doxorubicin transport"/>
    <property type="evidence" value="ECO:0007669"/>
    <property type="project" value="InterPro"/>
</dbReference>
<evidence type="ECO:0000256" key="7">
    <source>
        <dbReference type="ARBA" id="ARBA00023136"/>
    </source>
</evidence>
<dbReference type="FunFam" id="3.40.50.300:FF:000589">
    <property type="entry name" value="ABC transporter, ATP-binding subunit"/>
    <property type="match status" value="1"/>
</dbReference>
<evidence type="ECO:0000256" key="2">
    <source>
        <dbReference type="ARBA" id="ARBA00022448"/>
    </source>
</evidence>
<keyword evidence="2" id="KW-0813">Transport</keyword>
<keyword evidence="6" id="KW-1278">Translocase</keyword>
<dbReference type="InterPro" id="IPR027417">
    <property type="entry name" value="P-loop_NTPase"/>
</dbReference>
<dbReference type="EMBL" id="QMQV01000175">
    <property type="protein sequence ID" value="RLE46589.1"/>
    <property type="molecule type" value="Genomic_DNA"/>
</dbReference>
<evidence type="ECO:0000313" key="10">
    <source>
        <dbReference type="EMBL" id="RLE46589.1"/>
    </source>
</evidence>
<dbReference type="InterPro" id="IPR003439">
    <property type="entry name" value="ABC_transporter-like_ATP-bd"/>
</dbReference>
<dbReference type="GO" id="GO:0005524">
    <property type="term" value="F:ATP binding"/>
    <property type="evidence" value="ECO:0007669"/>
    <property type="project" value="UniProtKB-KW"/>
</dbReference>
<organism evidence="10 11">
    <name type="scientific">Thermoproteota archaeon</name>
    <dbReference type="NCBI Taxonomy" id="2056631"/>
    <lineage>
        <taxon>Archaea</taxon>
        <taxon>Thermoproteota</taxon>
    </lineage>
</organism>
<dbReference type="PROSITE" id="PS50893">
    <property type="entry name" value="ABC_TRANSPORTER_2"/>
    <property type="match status" value="1"/>
</dbReference>
<keyword evidence="5 10" id="KW-0067">ATP-binding</keyword>
<dbReference type="SMART" id="SM00382">
    <property type="entry name" value="AAA"/>
    <property type="match status" value="1"/>
</dbReference>
<comment type="similarity">
    <text evidence="8">Belongs to the ABC transporter superfamily. Drug exporter-1 (DrugE1) (TC 3.A.1.105) family.</text>
</comment>
<dbReference type="NCBIfam" id="TIGR01188">
    <property type="entry name" value="drrA"/>
    <property type="match status" value="1"/>
</dbReference>
<keyword evidence="4" id="KW-0547">Nucleotide-binding</keyword>
<dbReference type="Proteomes" id="UP000278475">
    <property type="component" value="Unassembled WGS sequence"/>
</dbReference>
<evidence type="ECO:0000259" key="9">
    <source>
        <dbReference type="PROSITE" id="PS50893"/>
    </source>
</evidence>
<name>A0A497EKH5_9CREN</name>
<dbReference type="Pfam" id="PF00005">
    <property type="entry name" value="ABC_tran"/>
    <property type="match status" value="1"/>
</dbReference>
<sequence length="322" mass="36708">MRCYPLHDAIVADRLTKYYGDFLAVDHISFRVREGEIYGFLGPNGAGKTTTIRMLCGLTKISEGKAFIYGYDVSKNLVTIKKIIGVVQDISNLYMELSCYDNLMFCAEMYGVPRSRRKERVMKLLEFFGLENKMNAKFKELSKGLKRRLTIAAALVHEPKILFLDEPTIGLDVRSKRQIWKLIRRLNKEGLTIFLTTHNIYEAFKLCDRIAIINRGRIIAEGTPAELRKKVSGSKIIELQVSPPINEKAIFESLNGIIDVNVGQDNTIYIKVSDAITALEEIINIIKRLNLEIVMLSLRGADAEDIFIRIIDETEKKRRITS</sequence>
<dbReference type="AlphaFoldDB" id="A0A497EKH5"/>
<dbReference type="GO" id="GO:0043215">
    <property type="term" value="P:daunorubicin transport"/>
    <property type="evidence" value="ECO:0007669"/>
    <property type="project" value="InterPro"/>
</dbReference>
<gene>
    <name evidence="10" type="ORF">DRJ31_09845</name>
</gene>
<dbReference type="GO" id="GO:0005886">
    <property type="term" value="C:plasma membrane"/>
    <property type="evidence" value="ECO:0007669"/>
    <property type="project" value="UniProtKB-SubCell"/>
</dbReference>
<evidence type="ECO:0000256" key="3">
    <source>
        <dbReference type="ARBA" id="ARBA00022475"/>
    </source>
</evidence>
<protein>
    <submittedName>
        <fullName evidence="10">ATP-binding protein</fullName>
    </submittedName>
</protein>
<feature type="domain" description="ABC transporter" evidence="9">
    <location>
        <begin position="10"/>
        <end position="240"/>
    </location>
</feature>
<comment type="caution">
    <text evidence="10">The sequence shown here is derived from an EMBL/GenBank/DDBJ whole genome shotgun (WGS) entry which is preliminary data.</text>
</comment>
<dbReference type="PANTHER" id="PTHR42711">
    <property type="entry name" value="ABC TRANSPORTER ATP-BINDING PROTEIN"/>
    <property type="match status" value="1"/>
</dbReference>
<evidence type="ECO:0000256" key="1">
    <source>
        <dbReference type="ARBA" id="ARBA00004236"/>
    </source>
</evidence>
<evidence type="ECO:0000256" key="6">
    <source>
        <dbReference type="ARBA" id="ARBA00022967"/>
    </source>
</evidence>
<dbReference type="SUPFAM" id="SSF52540">
    <property type="entry name" value="P-loop containing nucleoside triphosphate hydrolases"/>
    <property type="match status" value="1"/>
</dbReference>
<comment type="subcellular location">
    <subcellularLocation>
        <location evidence="1">Cell membrane</location>
    </subcellularLocation>
</comment>
<evidence type="ECO:0000256" key="8">
    <source>
        <dbReference type="ARBA" id="ARBA00049985"/>
    </source>
</evidence>
<dbReference type="InterPro" id="IPR003593">
    <property type="entry name" value="AAA+_ATPase"/>
</dbReference>
<evidence type="ECO:0000256" key="5">
    <source>
        <dbReference type="ARBA" id="ARBA00022840"/>
    </source>
</evidence>
<accession>A0A497EKH5</accession>
<evidence type="ECO:0000256" key="4">
    <source>
        <dbReference type="ARBA" id="ARBA00022741"/>
    </source>
</evidence>
<keyword evidence="3" id="KW-1003">Cell membrane</keyword>
<dbReference type="InterPro" id="IPR050763">
    <property type="entry name" value="ABC_transporter_ATP-binding"/>
</dbReference>